<dbReference type="Proteomes" id="UP000799537">
    <property type="component" value="Unassembled WGS sequence"/>
</dbReference>
<dbReference type="GeneID" id="54564533"/>
<sequence>MSLSGTSPALSRKRKSFGLPNRIIRNFQKDCRSLHMAGSFHRQSSVVGEGGKSHEILVGCPLDAAALLCIAHSRLGAILGMGERSGGVCDVDKDAMKQRREGGRQVVVRRARRLCCTTMQAAVVVGGRCGARFPDRRTVDCSLPLCRSWACLTFERGS</sequence>
<organism evidence="1 2">
    <name type="scientific">Zasmidium cellare ATCC 36951</name>
    <dbReference type="NCBI Taxonomy" id="1080233"/>
    <lineage>
        <taxon>Eukaryota</taxon>
        <taxon>Fungi</taxon>
        <taxon>Dikarya</taxon>
        <taxon>Ascomycota</taxon>
        <taxon>Pezizomycotina</taxon>
        <taxon>Dothideomycetes</taxon>
        <taxon>Dothideomycetidae</taxon>
        <taxon>Mycosphaerellales</taxon>
        <taxon>Mycosphaerellaceae</taxon>
        <taxon>Zasmidium</taxon>
    </lineage>
</organism>
<proteinExistence type="predicted"/>
<evidence type="ECO:0000313" key="2">
    <source>
        <dbReference type="Proteomes" id="UP000799537"/>
    </source>
</evidence>
<dbReference type="EMBL" id="ML993580">
    <property type="protein sequence ID" value="KAF2173005.1"/>
    <property type="molecule type" value="Genomic_DNA"/>
</dbReference>
<dbReference type="RefSeq" id="XP_033673894.1">
    <property type="nucleotide sequence ID" value="XM_033811261.1"/>
</dbReference>
<reference evidence="1" key="1">
    <citation type="journal article" date="2020" name="Stud. Mycol.">
        <title>101 Dothideomycetes genomes: a test case for predicting lifestyles and emergence of pathogens.</title>
        <authorList>
            <person name="Haridas S."/>
            <person name="Albert R."/>
            <person name="Binder M."/>
            <person name="Bloem J."/>
            <person name="Labutti K."/>
            <person name="Salamov A."/>
            <person name="Andreopoulos B."/>
            <person name="Baker S."/>
            <person name="Barry K."/>
            <person name="Bills G."/>
            <person name="Bluhm B."/>
            <person name="Cannon C."/>
            <person name="Castanera R."/>
            <person name="Culley D."/>
            <person name="Daum C."/>
            <person name="Ezra D."/>
            <person name="Gonzalez J."/>
            <person name="Henrissat B."/>
            <person name="Kuo A."/>
            <person name="Liang C."/>
            <person name="Lipzen A."/>
            <person name="Lutzoni F."/>
            <person name="Magnuson J."/>
            <person name="Mondo S."/>
            <person name="Nolan M."/>
            <person name="Ohm R."/>
            <person name="Pangilinan J."/>
            <person name="Park H.-J."/>
            <person name="Ramirez L."/>
            <person name="Alfaro M."/>
            <person name="Sun H."/>
            <person name="Tritt A."/>
            <person name="Yoshinaga Y."/>
            <person name="Zwiers L.-H."/>
            <person name="Turgeon B."/>
            <person name="Goodwin S."/>
            <person name="Spatafora J."/>
            <person name="Crous P."/>
            <person name="Grigoriev I."/>
        </authorList>
    </citation>
    <scope>NUCLEOTIDE SEQUENCE</scope>
    <source>
        <strain evidence="1">ATCC 36951</strain>
    </source>
</reference>
<keyword evidence="2" id="KW-1185">Reference proteome</keyword>
<evidence type="ECO:0000313" key="1">
    <source>
        <dbReference type="EMBL" id="KAF2173005.1"/>
    </source>
</evidence>
<name>A0A6A6D1F2_ZASCE</name>
<dbReference type="AlphaFoldDB" id="A0A6A6D1F2"/>
<accession>A0A6A6D1F2</accession>
<gene>
    <name evidence="1" type="ORF">M409DRAFT_49504</name>
</gene>
<protein>
    <submittedName>
        <fullName evidence="1">Uncharacterized protein</fullName>
    </submittedName>
</protein>